<evidence type="ECO:0000313" key="2">
    <source>
        <dbReference type="EMBL" id="KAG6948490.1"/>
    </source>
</evidence>
<evidence type="ECO:0000256" key="1">
    <source>
        <dbReference type="SAM" id="MobiDB-lite"/>
    </source>
</evidence>
<comment type="caution">
    <text evidence="2">The sequence shown here is derived from an EMBL/GenBank/DDBJ whole genome shotgun (WGS) entry which is preliminary data.</text>
</comment>
<accession>A0A8J5LZV1</accession>
<gene>
    <name evidence="2" type="ORF">JG688_00015064</name>
</gene>
<dbReference type="Proteomes" id="UP000709295">
    <property type="component" value="Unassembled WGS sequence"/>
</dbReference>
<name>A0A8J5LZV1_9STRA</name>
<feature type="region of interest" description="Disordered" evidence="1">
    <location>
        <begin position="1"/>
        <end position="47"/>
    </location>
</feature>
<keyword evidence="3" id="KW-1185">Reference proteome</keyword>
<sequence>MDGDVEPAHQPPLDEMGTDDMRLLSRQGQESSDAQLPGMPHSTSPQRSYEQLAAAVLNRASVSPHHEDYAQLADALRNLTPEIHTQDISNSGFPSYAQLNALLRNLTPGTLPQETTTDGFPAYSHLAQALRGLSPPPLSTENNTAGFPTNAQLSTALRVLPATSRSRCARVTRDPRYAALGTLIQFVDFPRHALAERLHRCEAML</sequence>
<proteinExistence type="predicted"/>
<dbReference type="EMBL" id="JAENGY010001552">
    <property type="protein sequence ID" value="KAG6948490.1"/>
    <property type="molecule type" value="Genomic_DNA"/>
</dbReference>
<evidence type="ECO:0000313" key="3">
    <source>
        <dbReference type="Proteomes" id="UP000709295"/>
    </source>
</evidence>
<dbReference type="AlphaFoldDB" id="A0A8J5LZV1"/>
<organism evidence="2 3">
    <name type="scientific">Phytophthora aleatoria</name>
    <dbReference type="NCBI Taxonomy" id="2496075"/>
    <lineage>
        <taxon>Eukaryota</taxon>
        <taxon>Sar</taxon>
        <taxon>Stramenopiles</taxon>
        <taxon>Oomycota</taxon>
        <taxon>Peronosporomycetes</taxon>
        <taxon>Peronosporales</taxon>
        <taxon>Peronosporaceae</taxon>
        <taxon>Phytophthora</taxon>
    </lineage>
</organism>
<reference evidence="2" key="1">
    <citation type="submission" date="2021-01" db="EMBL/GenBank/DDBJ databases">
        <title>Phytophthora aleatoria, a newly-described species from Pinus radiata is distinct from Phytophthora cactorum isolates based on comparative genomics.</title>
        <authorList>
            <person name="Mcdougal R."/>
            <person name="Panda P."/>
            <person name="Williams N."/>
            <person name="Studholme D.J."/>
        </authorList>
    </citation>
    <scope>NUCLEOTIDE SEQUENCE</scope>
    <source>
        <strain evidence="2">NZFS 4037</strain>
    </source>
</reference>
<protein>
    <submittedName>
        <fullName evidence="2">Uncharacterized protein</fullName>
    </submittedName>
</protein>